<gene>
    <name evidence="1" type="ORF">RRG08_045723</name>
</gene>
<proteinExistence type="predicted"/>
<reference evidence="1" key="1">
    <citation type="journal article" date="2023" name="G3 (Bethesda)">
        <title>A reference genome for the long-term kleptoplast-retaining sea slug Elysia crispata morphotype clarki.</title>
        <authorList>
            <person name="Eastman K.E."/>
            <person name="Pendleton A.L."/>
            <person name="Shaikh M.A."/>
            <person name="Suttiyut T."/>
            <person name="Ogas R."/>
            <person name="Tomko P."/>
            <person name="Gavelis G."/>
            <person name="Widhalm J.R."/>
            <person name="Wisecaver J.H."/>
        </authorList>
    </citation>
    <scope>NUCLEOTIDE SEQUENCE</scope>
    <source>
        <strain evidence="1">ECLA1</strain>
    </source>
</reference>
<dbReference type="EMBL" id="JAWDGP010000769">
    <property type="protein sequence ID" value="KAK3797365.1"/>
    <property type="molecule type" value="Genomic_DNA"/>
</dbReference>
<protein>
    <recommendedName>
        <fullName evidence="3">Acyl-ACP thioesterase</fullName>
    </recommendedName>
</protein>
<evidence type="ECO:0008006" key="3">
    <source>
        <dbReference type="Google" id="ProtNLM"/>
    </source>
</evidence>
<name>A0AAE1B173_9GAST</name>
<evidence type="ECO:0000313" key="2">
    <source>
        <dbReference type="Proteomes" id="UP001283361"/>
    </source>
</evidence>
<accession>A0AAE1B173</accession>
<dbReference type="Proteomes" id="UP001283361">
    <property type="component" value="Unassembled WGS sequence"/>
</dbReference>
<dbReference type="PANTHER" id="PTHR34487">
    <property type="entry name" value="ACYL-ACP THIOESTERASE"/>
    <property type="match status" value="1"/>
</dbReference>
<dbReference type="AlphaFoldDB" id="A0AAE1B173"/>
<evidence type="ECO:0000313" key="1">
    <source>
        <dbReference type="EMBL" id="KAK3797365.1"/>
    </source>
</evidence>
<dbReference type="PANTHER" id="PTHR34487:SF1">
    <property type="entry name" value="ACYL-ACP THIOESTERASE"/>
    <property type="match status" value="1"/>
</dbReference>
<sequence length="290" mass="33097">MATHVQEYDVVIDLQKHQVESHFPGISYDDFDRGGSISPWKICRMFEAGRAIPSIVGNYLDGNTLTTDKHALFVLGGEYYFDPCLWDVARKFNYFPYKVTLETINLGQTSVTLRQVLINKLDNKELATFYLKMVLVDRISRRPTTLPSWYQEKFKDVKGRVGDQAKFLLNSQLVVPEGAFQVERQVMPSDTDHNGHTNQGSYVRFCLDAAQVANKAGVLEYVQGDICLYPVLKISISYKGESDSGDRLMTHLWQDDLSPQMLHFATYREAKLILVATITFKSRPHTLSRL</sequence>
<dbReference type="InterPro" id="IPR029069">
    <property type="entry name" value="HotDog_dom_sf"/>
</dbReference>
<comment type="caution">
    <text evidence="1">The sequence shown here is derived from an EMBL/GenBank/DDBJ whole genome shotgun (WGS) entry which is preliminary data.</text>
</comment>
<keyword evidence="2" id="KW-1185">Reference proteome</keyword>
<dbReference type="Gene3D" id="3.10.129.10">
    <property type="entry name" value="Hotdog Thioesterase"/>
    <property type="match status" value="2"/>
</dbReference>
<organism evidence="1 2">
    <name type="scientific">Elysia crispata</name>
    <name type="common">lettuce slug</name>
    <dbReference type="NCBI Taxonomy" id="231223"/>
    <lineage>
        <taxon>Eukaryota</taxon>
        <taxon>Metazoa</taxon>
        <taxon>Spiralia</taxon>
        <taxon>Lophotrochozoa</taxon>
        <taxon>Mollusca</taxon>
        <taxon>Gastropoda</taxon>
        <taxon>Heterobranchia</taxon>
        <taxon>Euthyneura</taxon>
        <taxon>Panpulmonata</taxon>
        <taxon>Sacoglossa</taxon>
        <taxon>Placobranchoidea</taxon>
        <taxon>Plakobranchidae</taxon>
        <taxon>Elysia</taxon>
    </lineage>
</organism>
<dbReference type="SUPFAM" id="SSF54637">
    <property type="entry name" value="Thioesterase/thiol ester dehydrase-isomerase"/>
    <property type="match status" value="2"/>
</dbReference>